<dbReference type="AlphaFoldDB" id="A0A8J5K825"/>
<evidence type="ECO:0000313" key="2">
    <source>
        <dbReference type="EMBL" id="KAG7174705.1"/>
    </source>
</evidence>
<dbReference type="Proteomes" id="UP000747542">
    <property type="component" value="Unassembled WGS sequence"/>
</dbReference>
<gene>
    <name evidence="2" type="ORF">Hamer_G025623</name>
    <name evidence="1" type="ORF">Hamer_G027976</name>
</gene>
<evidence type="ECO:0000313" key="1">
    <source>
        <dbReference type="EMBL" id="KAG7166554.1"/>
    </source>
</evidence>
<comment type="caution">
    <text evidence="1">The sequence shown here is derived from an EMBL/GenBank/DDBJ whole genome shotgun (WGS) entry which is preliminary data.</text>
</comment>
<evidence type="ECO:0000313" key="3">
    <source>
        <dbReference type="Proteomes" id="UP000747542"/>
    </source>
</evidence>
<name>A0A8J5K825_HOMAM</name>
<accession>A0A8J5K825</accession>
<reference evidence="1" key="1">
    <citation type="journal article" date="2021" name="Sci. Adv.">
        <title>The American lobster genome reveals insights on longevity, neural, and immune adaptations.</title>
        <authorList>
            <person name="Polinski J.M."/>
            <person name="Zimin A.V."/>
            <person name="Clark K.F."/>
            <person name="Kohn A.B."/>
            <person name="Sadowski N."/>
            <person name="Timp W."/>
            <person name="Ptitsyn A."/>
            <person name="Khanna P."/>
            <person name="Romanova D.Y."/>
            <person name="Williams P."/>
            <person name="Greenwood S.J."/>
            <person name="Moroz L.L."/>
            <person name="Walt D.R."/>
            <person name="Bodnar A.G."/>
        </authorList>
    </citation>
    <scope>NUCLEOTIDE SEQUENCE</scope>
    <source>
        <strain evidence="1">GMGI-L3</strain>
    </source>
</reference>
<protein>
    <submittedName>
        <fullName evidence="1">Uncharacterized protein</fullName>
    </submittedName>
</protein>
<dbReference type="EMBL" id="JAHLQT010022528">
    <property type="protein sequence ID" value="KAG7166554.1"/>
    <property type="molecule type" value="Genomic_DNA"/>
</dbReference>
<sequence length="60" mass="6593">MKRESIVGLLHGKEGLASLGIPADQLNLYDHPKLLKLERNVKSNASDSEAHQIIVDTLKS</sequence>
<dbReference type="EMBL" id="JAHLQT010007326">
    <property type="protein sequence ID" value="KAG7174705.1"/>
    <property type="molecule type" value="Genomic_DNA"/>
</dbReference>
<keyword evidence="3" id="KW-1185">Reference proteome</keyword>
<organism evidence="1 3">
    <name type="scientific">Homarus americanus</name>
    <name type="common">American lobster</name>
    <dbReference type="NCBI Taxonomy" id="6706"/>
    <lineage>
        <taxon>Eukaryota</taxon>
        <taxon>Metazoa</taxon>
        <taxon>Ecdysozoa</taxon>
        <taxon>Arthropoda</taxon>
        <taxon>Crustacea</taxon>
        <taxon>Multicrustacea</taxon>
        <taxon>Malacostraca</taxon>
        <taxon>Eumalacostraca</taxon>
        <taxon>Eucarida</taxon>
        <taxon>Decapoda</taxon>
        <taxon>Pleocyemata</taxon>
        <taxon>Astacidea</taxon>
        <taxon>Nephropoidea</taxon>
        <taxon>Nephropidae</taxon>
        <taxon>Homarus</taxon>
    </lineage>
</organism>
<proteinExistence type="predicted"/>